<name>A0ABW2DLL7_9BACT</name>
<dbReference type="RefSeq" id="WP_066625713.1">
    <property type="nucleotide sequence ID" value="NZ_JBHSYQ010000006.1"/>
</dbReference>
<dbReference type="Gene3D" id="3.30.110.170">
    <property type="entry name" value="Protein of unknown function (DUF541), domain 1"/>
    <property type="match status" value="1"/>
</dbReference>
<dbReference type="InterPro" id="IPR007497">
    <property type="entry name" value="SIMPL/DUF541"/>
</dbReference>
<comment type="caution">
    <text evidence="2">The sequence shown here is derived from an EMBL/GenBank/DDBJ whole genome shotgun (WGS) entry which is preliminary data.</text>
</comment>
<sequence>MKKYVFLLLSLISFSVSAQVISPENRIVVLGEASVEAPADQVQFSITLHTRDSLSLDSVYIKHKRLENKVVRILKELNIPSNKISYTLFAVGKRPDYDRGDEKVVWYFEGTQDVSFTVDSIMTYSAIQDKLIREGVITFSSNFKSSKEQEIKKEVLTKAVEAAKAKAETLATAANRKLKRIVKVADADESDPVFRNYSRVEVADYAISAPATMEGGSLIEIPQSVSVSATVKVVFELK</sequence>
<dbReference type="Proteomes" id="UP001596405">
    <property type="component" value="Unassembled WGS sequence"/>
</dbReference>
<reference evidence="3" key="1">
    <citation type="journal article" date="2019" name="Int. J. Syst. Evol. Microbiol.">
        <title>The Global Catalogue of Microorganisms (GCM) 10K type strain sequencing project: providing services to taxonomists for standard genome sequencing and annotation.</title>
        <authorList>
            <consortium name="The Broad Institute Genomics Platform"/>
            <consortium name="The Broad Institute Genome Sequencing Center for Infectious Disease"/>
            <person name="Wu L."/>
            <person name="Ma J."/>
        </authorList>
    </citation>
    <scope>NUCLEOTIDE SEQUENCE [LARGE SCALE GENOMIC DNA]</scope>
    <source>
        <strain evidence="3">CGMCC 4.7393</strain>
    </source>
</reference>
<proteinExistence type="predicted"/>
<dbReference type="InterPro" id="IPR052022">
    <property type="entry name" value="26kDa_periplasmic_antigen"/>
</dbReference>
<feature type="signal peptide" evidence="1">
    <location>
        <begin position="1"/>
        <end position="18"/>
    </location>
</feature>
<dbReference type="Pfam" id="PF04402">
    <property type="entry name" value="SIMPL"/>
    <property type="match status" value="1"/>
</dbReference>
<dbReference type="EMBL" id="JBHSYQ010000006">
    <property type="protein sequence ID" value="MFC6998644.1"/>
    <property type="molecule type" value="Genomic_DNA"/>
</dbReference>
<feature type="chain" id="PRO_5045535935" evidence="1">
    <location>
        <begin position="19"/>
        <end position="238"/>
    </location>
</feature>
<organism evidence="2 3">
    <name type="scientific">Rufibacter roseus</name>
    <dbReference type="NCBI Taxonomy" id="1567108"/>
    <lineage>
        <taxon>Bacteria</taxon>
        <taxon>Pseudomonadati</taxon>
        <taxon>Bacteroidota</taxon>
        <taxon>Cytophagia</taxon>
        <taxon>Cytophagales</taxon>
        <taxon>Hymenobacteraceae</taxon>
        <taxon>Rufibacter</taxon>
    </lineage>
</organism>
<evidence type="ECO:0000256" key="1">
    <source>
        <dbReference type="SAM" id="SignalP"/>
    </source>
</evidence>
<evidence type="ECO:0000313" key="3">
    <source>
        <dbReference type="Proteomes" id="UP001596405"/>
    </source>
</evidence>
<keyword evidence="1" id="KW-0732">Signal</keyword>
<gene>
    <name evidence="2" type="ORF">ACFQHR_13480</name>
</gene>
<accession>A0ABW2DLL7</accession>
<protein>
    <submittedName>
        <fullName evidence="2">SIMPL domain-containing protein</fullName>
    </submittedName>
</protein>
<keyword evidence="3" id="KW-1185">Reference proteome</keyword>
<dbReference type="Gene3D" id="3.30.70.2970">
    <property type="entry name" value="Protein of unknown function (DUF541), domain 2"/>
    <property type="match status" value="1"/>
</dbReference>
<dbReference type="PANTHER" id="PTHR34387:SF2">
    <property type="entry name" value="SLR1258 PROTEIN"/>
    <property type="match status" value="1"/>
</dbReference>
<dbReference type="PANTHER" id="PTHR34387">
    <property type="entry name" value="SLR1258 PROTEIN"/>
    <property type="match status" value="1"/>
</dbReference>
<evidence type="ECO:0000313" key="2">
    <source>
        <dbReference type="EMBL" id="MFC6998644.1"/>
    </source>
</evidence>